<evidence type="ECO:0000313" key="5">
    <source>
        <dbReference type="Proteomes" id="UP000507222"/>
    </source>
</evidence>
<organism evidence="4 5">
    <name type="scientific">Prunus armeniaca</name>
    <name type="common">Apricot</name>
    <name type="synonym">Armeniaca vulgaris</name>
    <dbReference type="NCBI Taxonomy" id="36596"/>
    <lineage>
        <taxon>Eukaryota</taxon>
        <taxon>Viridiplantae</taxon>
        <taxon>Streptophyta</taxon>
        <taxon>Embryophyta</taxon>
        <taxon>Tracheophyta</taxon>
        <taxon>Spermatophyta</taxon>
        <taxon>Magnoliopsida</taxon>
        <taxon>eudicotyledons</taxon>
        <taxon>Gunneridae</taxon>
        <taxon>Pentapetalae</taxon>
        <taxon>rosids</taxon>
        <taxon>fabids</taxon>
        <taxon>Rosales</taxon>
        <taxon>Rosaceae</taxon>
        <taxon>Amygdaloideae</taxon>
        <taxon>Amygdaleae</taxon>
        <taxon>Prunus</taxon>
    </lineage>
</organism>
<dbReference type="Proteomes" id="UP000507222">
    <property type="component" value="Unassembled WGS sequence"/>
</dbReference>
<keyword evidence="3" id="KW-0472">Membrane</keyword>
<keyword evidence="1" id="KW-0677">Repeat</keyword>
<accession>A0A6J5TR24</accession>
<keyword evidence="3" id="KW-0812">Transmembrane</keyword>
<dbReference type="InterPro" id="IPR051625">
    <property type="entry name" value="Signaling_Regulatory_Domain"/>
</dbReference>
<sequence length="124" mass="13234">MDKESATLPNGGSLSRKVVAVAAGEAHTLALTGDGFVYSWGRGMFGRLGTGAEADELFPVRIKFNDPRSAEERRLKLVGVAAGSYHSLALAGFLSSLSIFVYTLFPSFLKQVKLVSLLEDPLDG</sequence>
<proteinExistence type="predicted"/>
<name>A0A6J5TR24_PRUAR</name>
<reference evidence="4 5" key="1">
    <citation type="submission" date="2020-05" db="EMBL/GenBank/DDBJ databases">
        <authorList>
            <person name="Campoy J."/>
            <person name="Schneeberger K."/>
            <person name="Spophaly S."/>
        </authorList>
    </citation>
    <scope>NUCLEOTIDE SEQUENCE [LARGE SCALE GENOMIC DNA]</scope>
    <source>
        <strain evidence="4">PruArmRojPasFocal</strain>
    </source>
</reference>
<dbReference type="InterPro" id="IPR000408">
    <property type="entry name" value="Reg_chr_condens"/>
</dbReference>
<evidence type="ECO:0000256" key="3">
    <source>
        <dbReference type="SAM" id="Phobius"/>
    </source>
</evidence>
<dbReference type="Pfam" id="PF00415">
    <property type="entry name" value="RCC1"/>
    <property type="match status" value="1"/>
</dbReference>
<dbReference type="EMBL" id="CAEKDK010000001">
    <property type="protein sequence ID" value="CAB4266476.1"/>
    <property type="molecule type" value="Genomic_DNA"/>
</dbReference>
<evidence type="ECO:0008006" key="6">
    <source>
        <dbReference type="Google" id="ProtNLM"/>
    </source>
</evidence>
<dbReference type="AlphaFoldDB" id="A0A6J5TR24"/>
<dbReference type="PROSITE" id="PS50012">
    <property type="entry name" value="RCC1_3"/>
    <property type="match status" value="1"/>
</dbReference>
<evidence type="ECO:0000256" key="2">
    <source>
        <dbReference type="PROSITE-ProRule" id="PRU00235"/>
    </source>
</evidence>
<feature type="repeat" description="RCC1" evidence="2">
    <location>
        <begin position="35"/>
        <end position="93"/>
    </location>
</feature>
<dbReference type="PANTHER" id="PTHR22872">
    <property type="entry name" value="BTK-BINDING PROTEIN-RELATED"/>
    <property type="match status" value="1"/>
</dbReference>
<gene>
    <name evidence="4" type="ORF">CURHAP_LOCUS8794</name>
</gene>
<evidence type="ECO:0000256" key="1">
    <source>
        <dbReference type="ARBA" id="ARBA00022737"/>
    </source>
</evidence>
<dbReference type="PANTHER" id="PTHR22872:SF2">
    <property type="entry name" value="INHIBITOR OF BRUTON TYROSINE KINASE"/>
    <property type="match status" value="1"/>
</dbReference>
<dbReference type="Gene3D" id="2.130.10.30">
    <property type="entry name" value="Regulator of chromosome condensation 1/beta-lactamase-inhibitor protein II"/>
    <property type="match status" value="1"/>
</dbReference>
<evidence type="ECO:0000313" key="4">
    <source>
        <dbReference type="EMBL" id="CAB4266476.1"/>
    </source>
</evidence>
<feature type="transmembrane region" description="Helical" evidence="3">
    <location>
        <begin position="85"/>
        <end position="105"/>
    </location>
</feature>
<dbReference type="InterPro" id="IPR009091">
    <property type="entry name" value="RCC1/BLIP-II"/>
</dbReference>
<keyword evidence="3" id="KW-1133">Transmembrane helix</keyword>
<protein>
    <recommendedName>
        <fullName evidence="6">Regulator of chromosome condensation 1/beta-lactamase-inhibitor protein II</fullName>
    </recommendedName>
</protein>
<dbReference type="SUPFAM" id="SSF50985">
    <property type="entry name" value="RCC1/BLIP-II"/>
    <property type="match status" value="1"/>
</dbReference>